<dbReference type="Proteomes" id="UP000272336">
    <property type="component" value="Unassembled WGS sequence"/>
</dbReference>
<protein>
    <submittedName>
        <fullName evidence="1">Uncharacterized protein</fullName>
    </submittedName>
</protein>
<name>A0A3K0W7V3_ECOLX</name>
<accession>A0A3K0W7V3</accession>
<dbReference type="EMBL" id="RNLZ01000019">
    <property type="protein sequence ID" value="MGE14391.1"/>
    <property type="molecule type" value="Genomic_DNA"/>
</dbReference>
<evidence type="ECO:0000313" key="2">
    <source>
        <dbReference type="Proteomes" id="UP000272336"/>
    </source>
</evidence>
<proteinExistence type="predicted"/>
<reference evidence="1 2" key="1">
    <citation type="submission" date="2018-10" db="EMBL/GenBank/DDBJ databases">
        <authorList>
            <consortium name="NARMS: The National Antimicrobial Resistance Monitoring System"/>
        </authorList>
    </citation>
    <scope>NUCLEOTIDE SEQUENCE [LARGE SCALE GENOMIC DNA]</scope>
    <source>
        <strain evidence="1 2">CVM N17EC0060</strain>
    </source>
</reference>
<gene>
    <name evidence="1" type="ORF">D9D43_12455</name>
</gene>
<organism evidence="1 2">
    <name type="scientific">Escherichia coli</name>
    <dbReference type="NCBI Taxonomy" id="562"/>
    <lineage>
        <taxon>Bacteria</taxon>
        <taxon>Pseudomonadati</taxon>
        <taxon>Pseudomonadota</taxon>
        <taxon>Gammaproteobacteria</taxon>
        <taxon>Enterobacterales</taxon>
        <taxon>Enterobacteriaceae</taxon>
        <taxon>Escherichia</taxon>
    </lineage>
</organism>
<dbReference type="AlphaFoldDB" id="A0A3K0W7V3"/>
<evidence type="ECO:0000313" key="1">
    <source>
        <dbReference type="EMBL" id="MGE14391.1"/>
    </source>
</evidence>
<sequence length="69" mass="7374">MPDAGLQVYAIRLSSRPDKLAQPDAPYFMPDAARTPYPGYSAGIEYSVTLLMVSGPCFGFGRSSDASVL</sequence>
<comment type="caution">
    <text evidence="1">The sequence shown here is derived from an EMBL/GenBank/DDBJ whole genome shotgun (WGS) entry which is preliminary data.</text>
</comment>